<protein>
    <recommendedName>
        <fullName evidence="4">Nuclear transport factor 2 family protein</fullName>
    </recommendedName>
</protein>
<dbReference type="EMBL" id="JAODOP010000001">
    <property type="protein sequence ID" value="MEF3832043.1"/>
    <property type="molecule type" value="Genomic_DNA"/>
</dbReference>
<accession>A0ABU7XMV2</accession>
<dbReference type="RefSeq" id="WP_303309035.1">
    <property type="nucleotide sequence ID" value="NZ_JAODOP010000001.1"/>
</dbReference>
<dbReference type="Proteomes" id="UP001337305">
    <property type="component" value="Unassembled WGS sequence"/>
</dbReference>
<evidence type="ECO:0000313" key="2">
    <source>
        <dbReference type="EMBL" id="MEF3832043.1"/>
    </source>
</evidence>
<comment type="caution">
    <text evidence="2">The sequence shown here is derived from an EMBL/GenBank/DDBJ whole genome shotgun (WGS) entry which is preliminary data.</text>
</comment>
<name>A0ABU7XMV2_9FLAO</name>
<feature type="signal peptide" evidence="1">
    <location>
        <begin position="1"/>
        <end position="24"/>
    </location>
</feature>
<evidence type="ECO:0000256" key="1">
    <source>
        <dbReference type="SAM" id="SignalP"/>
    </source>
</evidence>
<organism evidence="2 3">
    <name type="scientific">Flavivirga spongiicola</name>
    <dbReference type="NCBI Taxonomy" id="421621"/>
    <lineage>
        <taxon>Bacteria</taxon>
        <taxon>Pseudomonadati</taxon>
        <taxon>Bacteroidota</taxon>
        <taxon>Flavobacteriia</taxon>
        <taxon>Flavobacteriales</taxon>
        <taxon>Flavobacteriaceae</taxon>
        <taxon>Flavivirga</taxon>
    </lineage>
</organism>
<reference evidence="2 3" key="1">
    <citation type="submission" date="2022-09" db="EMBL/GenBank/DDBJ databases">
        <title>Genome sequencing of Flavivirga sp. MEBiC05379.</title>
        <authorList>
            <person name="Oh H.-M."/>
            <person name="Kwon K.K."/>
            <person name="Park M.J."/>
            <person name="Yang S.-H."/>
        </authorList>
    </citation>
    <scope>NUCLEOTIDE SEQUENCE [LARGE SCALE GENOMIC DNA]</scope>
    <source>
        <strain evidence="2 3">MEBiC05379</strain>
    </source>
</reference>
<gene>
    <name evidence="2" type="ORF">N1F79_02770</name>
</gene>
<feature type="chain" id="PRO_5047299440" description="Nuclear transport factor 2 family protein" evidence="1">
    <location>
        <begin position="25"/>
        <end position="175"/>
    </location>
</feature>
<evidence type="ECO:0008006" key="4">
    <source>
        <dbReference type="Google" id="ProtNLM"/>
    </source>
</evidence>
<proteinExistence type="predicted"/>
<sequence>MRKFTITKISLLTSILILIFNCNSSPNSLENAGNKTPEDLSKTILFALQNNDKELYNSLISTEHEVKFFIDKLEMNPSNLKSFMSNHPKMMNSFDVIMATAKSYGLTDWNNVEYSAISYQGPIDALKTDNFVIDFTNGEYIGKLNIGSIIRSDRGWFINRRPMFWKYYKEKKSSD</sequence>
<keyword evidence="1" id="KW-0732">Signal</keyword>
<keyword evidence="3" id="KW-1185">Reference proteome</keyword>
<evidence type="ECO:0000313" key="3">
    <source>
        <dbReference type="Proteomes" id="UP001337305"/>
    </source>
</evidence>